<feature type="compositionally biased region" description="Basic and acidic residues" evidence="1">
    <location>
        <begin position="610"/>
        <end position="623"/>
    </location>
</feature>
<feature type="compositionally biased region" description="Polar residues" evidence="1">
    <location>
        <begin position="704"/>
        <end position="723"/>
    </location>
</feature>
<keyword evidence="3" id="KW-1185">Reference proteome</keyword>
<dbReference type="SUPFAM" id="SSF48371">
    <property type="entry name" value="ARM repeat"/>
    <property type="match status" value="1"/>
</dbReference>
<dbReference type="Gene3D" id="1.25.10.10">
    <property type="entry name" value="Leucine-rich Repeat Variant"/>
    <property type="match status" value="1"/>
</dbReference>
<evidence type="ECO:0000313" key="2">
    <source>
        <dbReference type="EMBL" id="CAB3981124.1"/>
    </source>
</evidence>
<accession>A0A7D9HCD2</accession>
<dbReference type="Proteomes" id="UP001152795">
    <property type="component" value="Unassembled WGS sequence"/>
</dbReference>
<feature type="region of interest" description="Disordered" evidence="1">
    <location>
        <begin position="555"/>
        <end position="648"/>
    </location>
</feature>
<reference evidence="2" key="1">
    <citation type="submission" date="2020-04" db="EMBL/GenBank/DDBJ databases">
        <authorList>
            <person name="Alioto T."/>
            <person name="Alioto T."/>
            <person name="Gomez Garrido J."/>
        </authorList>
    </citation>
    <scope>NUCLEOTIDE SEQUENCE</scope>
    <source>
        <strain evidence="2">A484AB</strain>
    </source>
</reference>
<dbReference type="InterPro" id="IPR039918">
    <property type="entry name" value="PPP4R4"/>
</dbReference>
<comment type="caution">
    <text evidence="2">The sequence shown here is derived from an EMBL/GenBank/DDBJ whole genome shotgun (WGS) entry which is preliminary data.</text>
</comment>
<feature type="compositionally biased region" description="Basic and acidic residues" evidence="1">
    <location>
        <begin position="555"/>
        <end position="573"/>
    </location>
</feature>
<name>A0A7D9HCD2_PARCT</name>
<protein>
    <submittedName>
        <fullName evidence="2">Serine threonine- phosphatase 4 regulatory subunit 4-like</fullName>
    </submittedName>
</protein>
<dbReference type="InterPro" id="IPR016024">
    <property type="entry name" value="ARM-type_fold"/>
</dbReference>
<dbReference type="GO" id="GO:0008287">
    <property type="term" value="C:protein serine/threonine phosphatase complex"/>
    <property type="evidence" value="ECO:0007669"/>
    <property type="project" value="TreeGrafter"/>
</dbReference>
<dbReference type="InterPro" id="IPR021133">
    <property type="entry name" value="HEAT_type_2"/>
</dbReference>
<dbReference type="AlphaFoldDB" id="A0A7D9HCD2"/>
<gene>
    <name evidence="2" type="ORF">PACLA_8A017455</name>
</gene>
<dbReference type="OrthoDB" id="340346at2759"/>
<sequence>MLKLAISRGWLNALLCTIPQLPKDAIKREILPLAITKGQLSQSVASRLSCCQIIGQVATKFEPFWIKKELLGLVTSLCQDVDYEVRACMCNELESIARALGGELTKAFIISELMELTNDEECTVRLAAIETVANLLQLLDDEICVKVIIPLVQNFCDSAHKKNNETLVTVSQLFGKLSYGLNVNLTESQKKWFVEYFQKLCSSGLTETKNKVNHFQRFNAFNESLEETRCTEIRRNCAFNFPAMVLFVGPENFTKELASCFHALVTDRKSVVRRTISCGFHEIIKLLGSSVHCLQPELHILLMDESFQVLEGVISNLNIVLTALSNGGRSSLPESKLNNLSELIPPVITCEHTVSQSNNWRVHEQLLGKFASFVKCFTSDQIYYKFVPVLFDVLHRNHVLPVTHAAAYTLCIFIKNNTRSEQRDELCCRFIEDCGKGRSYRHRLLFIKICIYILEIFSRKFFKEHFFVFALELAMDPVVNIRLQFCNLLPKLKSVLKLPVDRGLLQRLEQCVRQLLSEEQDPDVSTAVREAVLKLDKIEVVMETLSRRSMFEEDLVDQKKEEEEAQMEERERSGLSLARHGSDGKKKNPSKDDKTNKKVGTVNSKKYGHGKQELKKTTSKEGKTCGSKSSGSKNLHVQSTNSGLTKMSSMTSALPDLASCSYLSENSTGTSSKKVTSGPSLVTVKSSHSSMTHKSTTSKKSHSIPGSSKPTTKVIRSQPASKR</sequence>
<feature type="compositionally biased region" description="Basic and acidic residues" evidence="1">
    <location>
        <begin position="580"/>
        <end position="596"/>
    </location>
</feature>
<feature type="compositionally biased region" description="Low complexity" evidence="1">
    <location>
        <begin position="667"/>
        <end position="695"/>
    </location>
</feature>
<feature type="compositionally biased region" description="Low complexity" evidence="1">
    <location>
        <begin position="624"/>
        <end position="633"/>
    </location>
</feature>
<dbReference type="InterPro" id="IPR011989">
    <property type="entry name" value="ARM-like"/>
</dbReference>
<feature type="region of interest" description="Disordered" evidence="1">
    <location>
        <begin position="662"/>
        <end position="723"/>
    </location>
</feature>
<dbReference type="PROSITE" id="PS50077">
    <property type="entry name" value="HEAT_REPEAT"/>
    <property type="match status" value="2"/>
</dbReference>
<dbReference type="GO" id="GO:0019888">
    <property type="term" value="F:protein phosphatase regulator activity"/>
    <property type="evidence" value="ECO:0007669"/>
    <property type="project" value="TreeGrafter"/>
</dbReference>
<proteinExistence type="predicted"/>
<dbReference type="EMBL" id="CACRXK020000356">
    <property type="protein sequence ID" value="CAB3981124.1"/>
    <property type="molecule type" value="Genomic_DNA"/>
</dbReference>
<organism evidence="2 3">
    <name type="scientific">Paramuricea clavata</name>
    <name type="common">Red gorgonian</name>
    <name type="synonym">Violescent sea-whip</name>
    <dbReference type="NCBI Taxonomy" id="317549"/>
    <lineage>
        <taxon>Eukaryota</taxon>
        <taxon>Metazoa</taxon>
        <taxon>Cnidaria</taxon>
        <taxon>Anthozoa</taxon>
        <taxon>Octocorallia</taxon>
        <taxon>Malacalcyonacea</taxon>
        <taxon>Plexauridae</taxon>
        <taxon>Paramuricea</taxon>
    </lineage>
</organism>
<evidence type="ECO:0000313" key="3">
    <source>
        <dbReference type="Proteomes" id="UP001152795"/>
    </source>
</evidence>
<dbReference type="PANTHER" id="PTHR21467:SF0">
    <property type="entry name" value="SERINE_THREONINE-PROTEIN PHOSPHATASE 4 REGULATORY SUBUNIT 4"/>
    <property type="match status" value="1"/>
</dbReference>
<dbReference type="GO" id="GO:0005829">
    <property type="term" value="C:cytosol"/>
    <property type="evidence" value="ECO:0007669"/>
    <property type="project" value="TreeGrafter"/>
</dbReference>
<evidence type="ECO:0000256" key="1">
    <source>
        <dbReference type="SAM" id="MobiDB-lite"/>
    </source>
</evidence>
<dbReference type="PANTHER" id="PTHR21467">
    <property type="entry name" value="PROTEIN PHOSPHATASE 4 REGULATORY SUBUNIT 4 PPP4R4"/>
    <property type="match status" value="1"/>
</dbReference>
<feature type="compositionally biased region" description="Polar residues" evidence="1">
    <location>
        <begin position="635"/>
        <end position="648"/>
    </location>
</feature>